<proteinExistence type="predicted"/>
<name>A0A1T5IKQ2_9FIRM</name>
<feature type="domain" description="CobW C-terminal" evidence="2">
    <location>
        <begin position="225"/>
        <end position="275"/>
    </location>
</feature>
<dbReference type="PANTHER" id="PTHR13748:SF62">
    <property type="entry name" value="COBW DOMAIN-CONTAINING PROTEIN"/>
    <property type="match status" value="1"/>
</dbReference>
<protein>
    <submittedName>
        <fullName evidence="3">GTPase, G3E family</fullName>
    </submittedName>
</protein>
<dbReference type="PANTHER" id="PTHR13748">
    <property type="entry name" value="COBW-RELATED"/>
    <property type="match status" value="1"/>
</dbReference>
<dbReference type="Gene3D" id="3.40.50.300">
    <property type="entry name" value="P-loop containing nucleotide triphosphate hydrolases"/>
    <property type="match status" value="1"/>
</dbReference>
<dbReference type="InterPro" id="IPR027417">
    <property type="entry name" value="P-loop_NTPase"/>
</dbReference>
<organism evidence="3 4">
    <name type="scientific">Maledivibacter halophilus</name>
    <dbReference type="NCBI Taxonomy" id="36842"/>
    <lineage>
        <taxon>Bacteria</taxon>
        <taxon>Bacillati</taxon>
        <taxon>Bacillota</taxon>
        <taxon>Clostridia</taxon>
        <taxon>Peptostreptococcales</taxon>
        <taxon>Caminicellaceae</taxon>
        <taxon>Maledivibacter</taxon>
    </lineage>
</organism>
<accession>A0A1T5IKQ2</accession>
<evidence type="ECO:0000259" key="2">
    <source>
        <dbReference type="Pfam" id="PF07683"/>
    </source>
</evidence>
<keyword evidence="4" id="KW-1185">Reference proteome</keyword>
<dbReference type="STRING" id="36842.SAMN02194393_00498"/>
<evidence type="ECO:0000313" key="4">
    <source>
        <dbReference type="Proteomes" id="UP000190285"/>
    </source>
</evidence>
<evidence type="ECO:0000259" key="1">
    <source>
        <dbReference type="Pfam" id="PF02492"/>
    </source>
</evidence>
<dbReference type="CDD" id="cd03112">
    <property type="entry name" value="CobW-like"/>
    <property type="match status" value="1"/>
</dbReference>
<dbReference type="SUPFAM" id="SSF52540">
    <property type="entry name" value="P-loop containing nucleoside triphosphate hydrolases"/>
    <property type="match status" value="1"/>
</dbReference>
<gene>
    <name evidence="3" type="ORF">SAMN02194393_00498</name>
</gene>
<feature type="domain" description="CobW/HypB/UreG nucleotide-binding" evidence="1">
    <location>
        <begin position="11"/>
        <end position="182"/>
    </location>
</feature>
<dbReference type="InterPro" id="IPR003495">
    <property type="entry name" value="CobW/HypB/UreG_nucleotide-bd"/>
</dbReference>
<sequence>MMSIKNKKELYLVSGFLGAGKTTFMSNLIKMFKSQKIAIVINEFGKQGIDGLLLSKEGISIREISNGSIFCNCRSDSFIDALVKISEIPVDIVLIESSGLSDPTGMSKILSMVQELTENSYEYIGNITIVDATNFEKLLSTAVAVKLQIASSDLVLINKIDLVDKGKLEKIENLIKEVNPLVSIKYTKYGLIKDRRWIENLNCKNSSGDINIAKKRIIGTQKILVSMEGNFSKELIRKWIEDFSDYFYRIKGFVRIEGKWHYIDGTSNQLEITKTDIMPDKGSLVILASGNQPVKKNMISSWQNYFNRDLVLL</sequence>
<dbReference type="Proteomes" id="UP000190285">
    <property type="component" value="Unassembled WGS sequence"/>
</dbReference>
<evidence type="ECO:0000313" key="3">
    <source>
        <dbReference type="EMBL" id="SKC39746.1"/>
    </source>
</evidence>
<reference evidence="3 4" key="1">
    <citation type="submission" date="2017-02" db="EMBL/GenBank/DDBJ databases">
        <authorList>
            <person name="Peterson S.W."/>
        </authorList>
    </citation>
    <scope>NUCLEOTIDE SEQUENCE [LARGE SCALE GENOMIC DNA]</scope>
    <source>
        <strain evidence="3 4">M1</strain>
    </source>
</reference>
<dbReference type="Pfam" id="PF07683">
    <property type="entry name" value="CobW_C"/>
    <property type="match status" value="1"/>
</dbReference>
<dbReference type="InterPro" id="IPR011629">
    <property type="entry name" value="CobW-like_C"/>
</dbReference>
<dbReference type="EMBL" id="FUZT01000001">
    <property type="protein sequence ID" value="SKC39746.1"/>
    <property type="molecule type" value="Genomic_DNA"/>
</dbReference>
<dbReference type="GO" id="GO:0005737">
    <property type="term" value="C:cytoplasm"/>
    <property type="evidence" value="ECO:0007669"/>
    <property type="project" value="TreeGrafter"/>
</dbReference>
<dbReference type="Pfam" id="PF02492">
    <property type="entry name" value="cobW"/>
    <property type="match status" value="1"/>
</dbReference>
<dbReference type="InterPro" id="IPR051316">
    <property type="entry name" value="Zinc-reg_GTPase_activator"/>
</dbReference>
<dbReference type="AlphaFoldDB" id="A0A1T5IKQ2"/>